<proteinExistence type="predicted"/>
<feature type="compositionally biased region" description="Basic residues" evidence="3">
    <location>
        <begin position="429"/>
        <end position="438"/>
    </location>
</feature>
<dbReference type="CDD" id="cd12394">
    <property type="entry name" value="RRM1_RBM34"/>
    <property type="match status" value="1"/>
</dbReference>
<dbReference type="InterPro" id="IPR000504">
    <property type="entry name" value="RRM_dom"/>
</dbReference>
<gene>
    <name evidence="5" type="ORF">ZIOFF_036353</name>
</gene>
<keyword evidence="1 2" id="KW-0694">RNA-binding</keyword>
<reference evidence="5 6" key="1">
    <citation type="submission" date="2020-08" db="EMBL/GenBank/DDBJ databases">
        <title>Plant Genome Project.</title>
        <authorList>
            <person name="Zhang R.-G."/>
        </authorList>
    </citation>
    <scope>NUCLEOTIDE SEQUENCE [LARGE SCALE GENOMIC DNA]</scope>
    <source>
        <tissue evidence="5">Rhizome</tissue>
    </source>
</reference>
<dbReference type="PANTHER" id="PTHR48024:SF55">
    <property type="entry name" value="RRM DOMAIN-CONTAINING PROTEIN"/>
    <property type="match status" value="1"/>
</dbReference>
<dbReference type="PROSITE" id="PS50102">
    <property type="entry name" value="RRM"/>
    <property type="match status" value="2"/>
</dbReference>
<organism evidence="5 6">
    <name type="scientific">Zingiber officinale</name>
    <name type="common">Ginger</name>
    <name type="synonym">Amomum zingiber</name>
    <dbReference type="NCBI Taxonomy" id="94328"/>
    <lineage>
        <taxon>Eukaryota</taxon>
        <taxon>Viridiplantae</taxon>
        <taxon>Streptophyta</taxon>
        <taxon>Embryophyta</taxon>
        <taxon>Tracheophyta</taxon>
        <taxon>Spermatophyta</taxon>
        <taxon>Magnoliopsida</taxon>
        <taxon>Liliopsida</taxon>
        <taxon>Zingiberales</taxon>
        <taxon>Zingiberaceae</taxon>
        <taxon>Zingiber</taxon>
    </lineage>
</organism>
<dbReference type="AlphaFoldDB" id="A0A8J5GMW0"/>
<feature type="region of interest" description="Disordered" evidence="3">
    <location>
        <begin position="370"/>
        <end position="438"/>
    </location>
</feature>
<name>A0A8J5GMW0_ZINOF</name>
<dbReference type="GO" id="GO:0003723">
    <property type="term" value="F:RNA binding"/>
    <property type="evidence" value="ECO:0007669"/>
    <property type="project" value="UniProtKB-UniRule"/>
</dbReference>
<evidence type="ECO:0000313" key="5">
    <source>
        <dbReference type="EMBL" id="KAG6504028.1"/>
    </source>
</evidence>
<sequence length="438" mass="48760">MGKKGKDPDQETGAVQSLSSSAAAANPLRSNSYGEAPVDPPAPAQELGFAELSLGREESAGGSSHARKRKFDEVNLTPASVPEKREKVNLTPASVPEKRVKLGDGPEVECSRKKRKKRKRAEIEEQYAKRKYGNEEDSSEGERTAVVGKKRKAAYLKSSQLVESKEPFDDESELVRTVFVGNLPLKETTQKALLKEFAKYGEIDSIRIRSVPIIDSNATTKAAILEGKVNGVIHSVHAYIVFKDEQSAKAALSHNMTLFRGNHVRVDMACPPHKKLKGEAPLYERKRTVFVGNLPFDVKDEELYHLFYSSGESTTSNVEAVRVVRDPYTSLGKGIAYVLFRSRDAVGSVVSKKDWKMRDHILTVRRAKSLDATSASVAPSKRKGREQERDGESDEMAPKTKQPPVVVRKVKELLKKRKQENRTPEANHAKKKARRHHV</sequence>
<dbReference type="Proteomes" id="UP000734854">
    <property type="component" value="Unassembled WGS sequence"/>
</dbReference>
<evidence type="ECO:0000259" key="4">
    <source>
        <dbReference type="PROSITE" id="PS50102"/>
    </source>
</evidence>
<accession>A0A8J5GMW0</accession>
<keyword evidence="6" id="KW-1185">Reference proteome</keyword>
<evidence type="ECO:0000313" key="6">
    <source>
        <dbReference type="Proteomes" id="UP000734854"/>
    </source>
</evidence>
<dbReference type="InterPro" id="IPR050886">
    <property type="entry name" value="RNA-binding_reg"/>
</dbReference>
<dbReference type="Pfam" id="PF00076">
    <property type="entry name" value="RRM_1"/>
    <property type="match status" value="1"/>
</dbReference>
<feature type="compositionally biased region" description="Low complexity" evidence="3">
    <location>
        <begin position="17"/>
        <end position="32"/>
    </location>
</feature>
<dbReference type="SMART" id="SM00360">
    <property type="entry name" value="RRM"/>
    <property type="match status" value="2"/>
</dbReference>
<comment type="caution">
    <text evidence="5">The sequence shown here is derived from an EMBL/GenBank/DDBJ whole genome shotgun (WGS) entry which is preliminary data.</text>
</comment>
<evidence type="ECO:0000256" key="2">
    <source>
        <dbReference type="PROSITE-ProRule" id="PRU00176"/>
    </source>
</evidence>
<dbReference type="PANTHER" id="PTHR48024">
    <property type="entry name" value="GEO13361P1-RELATED"/>
    <property type="match status" value="1"/>
</dbReference>
<evidence type="ECO:0000256" key="1">
    <source>
        <dbReference type="ARBA" id="ARBA00022884"/>
    </source>
</evidence>
<dbReference type="OrthoDB" id="442677at2759"/>
<dbReference type="GO" id="GO:0005634">
    <property type="term" value="C:nucleus"/>
    <property type="evidence" value="ECO:0007669"/>
    <property type="project" value="TreeGrafter"/>
</dbReference>
<feature type="domain" description="RRM" evidence="4">
    <location>
        <begin position="176"/>
        <end position="271"/>
    </location>
</feature>
<dbReference type="EMBL" id="JACMSC010000010">
    <property type="protein sequence ID" value="KAG6504028.1"/>
    <property type="molecule type" value="Genomic_DNA"/>
</dbReference>
<feature type="region of interest" description="Disordered" evidence="3">
    <location>
        <begin position="1"/>
        <end position="122"/>
    </location>
</feature>
<feature type="domain" description="RRM" evidence="4">
    <location>
        <begin position="287"/>
        <end position="369"/>
    </location>
</feature>
<protein>
    <recommendedName>
        <fullName evidence="4">RRM domain-containing protein</fullName>
    </recommendedName>
</protein>
<evidence type="ECO:0000256" key="3">
    <source>
        <dbReference type="SAM" id="MobiDB-lite"/>
    </source>
</evidence>